<dbReference type="AlphaFoldDB" id="G9YJV3"/>
<sequence>MPGSPPSVRRTEVEPVEKKRSGSPWATTEKDKRKEKKEPVRSPWSDEGGLQ</sequence>
<proteinExistence type="predicted"/>
<dbReference type="STRING" id="861450.HMPREF0080_01959"/>
<organism evidence="2 3">
    <name type="scientific">Anaeroglobus geminatus F0357</name>
    <dbReference type="NCBI Taxonomy" id="861450"/>
    <lineage>
        <taxon>Bacteria</taxon>
        <taxon>Bacillati</taxon>
        <taxon>Bacillota</taxon>
        <taxon>Negativicutes</taxon>
        <taxon>Veillonellales</taxon>
        <taxon>Veillonellaceae</taxon>
        <taxon>Anaeroglobus</taxon>
    </lineage>
</organism>
<name>G9YJV3_9FIRM</name>
<comment type="caution">
    <text evidence="2">The sequence shown here is derived from an EMBL/GenBank/DDBJ whole genome shotgun (WGS) entry which is preliminary data.</text>
</comment>
<dbReference type="Proteomes" id="UP000005481">
    <property type="component" value="Unassembled WGS sequence"/>
</dbReference>
<evidence type="ECO:0000313" key="3">
    <source>
        <dbReference type="Proteomes" id="UP000005481"/>
    </source>
</evidence>
<feature type="compositionally biased region" description="Basic and acidic residues" evidence="1">
    <location>
        <begin position="9"/>
        <end position="20"/>
    </location>
</feature>
<protein>
    <submittedName>
        <fullName evidence="2">Uncharacterized protein</fullName>
    </submittedName>
</protein>
<dbReference type="HOGENOM" id="CLU_3094921_0_0_9"/>
<feature type="region of interest" description="Disordered" evidence="1">
    <location>
        <begin position="1"/>
        <end position="51"/>
    </location>
</feature>
<evidence type="ECO:0000313" key="2">
    <source>
        <dbReference type="EMBL" id="EHM38027.1"/>
    </source>
</evidence>
<feature type="compositionally biased region" description="Basic and acidic residues" evidence="1">
    <location>
        <begin position="28"/>
        <end position="40"/>
    </location>
</feature>
<gene>
    <name evidence="2" type="ORF">HMPREF0080_01959</name>
</gene>
<keyword evidence="3" id="KW-1185">Reference proteome</keyword>
<evidence type="ECO:0000256" key="1">
    <source>
        <dbReference type="SAM" id="MobiDB-lite"/>
    </source>
</evidence>
<reference evidence="2 3" key="1">
    <citation type="submission" date="2011-08" db="EMBL/GenBank/DDBJ databases">
        <authorList>
            <person name="Weinstock G."/>
            <person name="Sodergren E."/>
            <person name="Clifton S."/>
            <person name="Fulton L."/>
            <person name="Fulton B."/>
            <person name="Courtney L."/>
            <person name="Fronick C."/>
            <person name="Harrison M."/>
            <person name="Strong C."/>
            <person name="Farmer C."/>
            <person name="Delahaunty K."/>
            <person name="Markovic C."/>
            <person name="Hall O."/>
            <person name="Minx P."/>
            <person name="Tomlinson C."/>
            <person name="Mitreva M."/>
            <person name="Hou S."/>
            <person name="Chen J."/>
            <person name="Wollam A."/>
            <person name="Pepin K.H."/>
            <person name="Johnson M."/>
            <person name="Bhonagiri V."/>
            <person name="Zhang X."/>
            <person name="Suruliraj S."/>
            <person name="Warren W."/>
            <person name="Chinwalla A."/>
            <person name="Mardis E.R."/>
            <person name="Wilson R.K."/>
        </authorList>
    </citation>
    <scope>NUCLEOTIDE SEQUENCE [LARGE SCALE GENOMIC DNA]</scope>
    <source>
        <strain evidence="2 3">F0357</strain>
    </source>
</reference>
<accession>G9YJV3</accession>
<dbReference type="EMBL" id="AGCJ01000088">
    <property type="protein sequence ID" value="EHM38027.1"/>
    <property type="molecule type" value="Genomic_DNA"/>
</dbReference>